<dbReference type="Proteomes" id="UP000240739">
    <property type="component" value="Unassembled WGS sequence"/>
</dbReference>
<name>A0A2T4UE41_9ACTN</name>
<evidence type="ECO:0000313" key="1">
    <source>
        <dbReference type="EMBL" id="PTL55735.1"/>
    </source>
</evidence>
<dbReference type="AlphaFoldDB" id="A0A2T4UE41"/>
<dbReference type="EMBL" id="PYYB01000003">
    <property type="protein sequence ID" value="PTL55735.1"/>
    <property type="molecule type" value="Genomic_DNA"/>
</dbReference>
<proteinExistence type="predicted"/>
<gene>
    <name evidence="1" type="ORF">C7Y72_19085</name>
</gene>
<protein>
    <submittedName>
        <fullName evidence="1">Uncharacterized protein</fullName>
    </submittedName>
</protein>
<dbReference type="RefSeq" id="WP_107570778.1">
    <property type="nucleotide sequence ID" value="NZ_PYYB01000003.1"/>
</dbReference>
<sequence length="172" mass="18970">MTTVDRNPQMDDQGATPHEQYWREAQQAMARERDKARVEVKLLRAALEHAAEIARDAAAMRCTCEGYYTCNRCLHDIANRAEDAAEFLGHVLQGDEATLDNLRVTYGICGGSGEPMQRDDVPYVPAALLDEARGGFERLQGIRYAEVVAIALTAASTEDGDNPHMDQKGSDD</sequence>
<organism evidence="1 2">
    <name type="scientific">Paraconexibacter algicola</name>
    <dbReference type="NCBI Taxonomy" id="2133960"/>
    <lineage>
        <taxon>Bacteria</taxon>
        <taxon>Bacillati</taxon>
        <taxon>Actinomycetota</taxon>
        <taxon>Thermoleophilia</taxon>
        <taxon>Solirubrobacterales</taxon>
        <taxon>Paraconexibacteraceae</taxon>
        <taxon>Paraconexibacter</taxon>
    </lineage>
</organism>
<comment type="caution">
    <text evidence="1">The sequence shown here is derived from an EMBL/GenBank/DDBJ whole genome shotgun (WGS) entry which is preliminary data.</text>
</comment>
<accession>A0A2T4UE41</accession>
<reference evidence="1 2" key="1">
    <citation type="submission" date="2018-03" db="EMBL/GenBank/DDBJ databases">
        <title>Aquarubrobacter algicola gen. nov., sp. nov., a novel actinobacterium isolated from shallow eutrophic lake during the end of cyanobacterial harmful algal blooms.</title>
        <authorList>
            <person name="Chun S.J."/>
        </authorList>
    </citation>
    <scope>NUCLEOTIDE SEQUENCE [LARGE SCALE GENOMIC DNA]</scope>
    <source>
        <strain evidence="1 2">Seoho-28</strain>
    </source>
</reference>
<keyword evidence="2" id="KW-1185">Reference proteome</keyword>
<evidence type="ECO:0000313" key="2">
    <source>
        <dbReference type="Proteomes" id="UP000240739"/>
    </source>
</evidence>